<organism evidence="3 4">
    <name type="scientific">Aphis glycines</name>
    <name type="common">Soybean aphid</name>
    <dbReference type="NCBI Taxonomy" id="307491"/>
    <lineage>
        <taxon>Eukaryota</taxon>
        <taxon>Metazoa</taxon>
        <taxon>Ecdysozoa</taxon>
        <taxon>Arthropoda</taxon>
        <taxon>Hexapoda</taxon>
        <taxon>Insecta</taxon>
        <taxon>Pterygota</taxon>
        <taxon>Neoptera</taxon>
        <taxon>Paraneoptera</taxon>
        <taxon>Hemiptera</taxon>
        <taxon>Sternorrhyncha</taxon>
        <taxon>Aphidomorpha</taxon>
        <taxon>Aphidoidea</taxon>
        <taxon>Aphididae</taxon>
        <taxon>Aphidini</taxon>
        <taxon>Aphis</taxon>
        <taxon>Aphis</taxon>
    </lineage>
</organism>
<reference evidence="3 4" key="1">
    <citation type="submission" date="2019-08" db="EMBL/GenBank/DDBJ databases">
        <title>The genome of the soybean aphid Biotype 1, its phylome, world population structure and adaptation to the North American continent.</title>
        <authorList>
            <person name="Giordano R."/>
            <person name="Donthu R.K."/>
            <person name="Hernandez A.G."/>
            <person name="Wright C.L."/>
            <person name="Zimin A.V."/>
        </authorList>
    </citation>
    <scope>NUCLEOTIDE SEQUENCE [LARGE SCALE GENOMIC DNA]</scope>
    <source>
        <tissue evidence="3">Whole aphids</tissue>
    </source>
</reference>
<proteinExistence type="predicted"/>
<comment type="caution">
    <text evidence="3">The sequence shown here is derived from an EMBL/GenBank/DDBJ whole genome shotgun (WGS) entry which is preliminary data.</text>
</comment>
<dbReference type="AlphaFoldDB" id="A0A6G0SWV8"/>
<evidence type="ECO:0000313" key="4">
    <source>
        <dbReference type="Proteomes" id="UP000475862"/>
    </source>
</evidence>
<dbReference type="Gene3D" id="1.10.10.60">
    <property type="entry name" value="Homeodomain-like"/>
    <property type="match status" value="1"/>
</dbReference>
<evidence type="ECO:0000313" key="3">
    <source>
        <dbReference type="EMBL" id="KAE9522181.1"/>
    </source>
</evidence>
<dbReference type="InterPro" id="IPR044822">
    <property type="entry name" value="Myb_DNA-bind_4"/>
</dbReference>
<dbReference type="Pfam" id="PF13837">
    <property type="entry name" value="Myb_DNA-bind_4"/>
    <property type="match status" value="1"/>
</dbReference>
<feature type="region of interest" description="Disordered" evidence="1">
    <location>
        <begin position="80"/>
        <end position="103"/>
    </location>
</feature>
<evidence type="ECO:0000259" key="2">
    <source>
        <dbReference type="Pfam" id="PF13837"/>
    </source>
</evidence>
<dbReference type="EMBL" id="VYZN01001597">
    <property type="protein sequence ID" value="KAE9522181.1"/>
    <property type="molecule type" value="Genomic_DNA"/>
</dbReference>
<gene>
    <name evidence="3" type="ORF">AGLY_017441</name>
</gene>
<name>A0A6G0SWV8_APHGL</name>
<evidence type="ECO:0000256" key="1">
    <source>
        <dbReference type="SAM" id="MobiDB-lite"/>
    </source>
</evidence>
<protein>
    <recommendedName>
        <fullName evidence="2">Myb/SANT-like DNA-binding domain-containing protein</fullName>
    </recommendedName>
</protein>
<dbReference type="OrthoDB" id="6816023at2759"/>
<accession>A0A6G0SWV8</accession>
<feature type="domain" description="Myb/SANT-like DNA-binding" evidence="2">
    <location>
        <begin position="108"/>
        <end position="195"/>
    </location>
</feature>
<keyword evidence="4" id="KW-1185">Reference proteome</keyword>
<sequence length="251" mass="28535">MQGRYPIPNPYFIIFRNPIVVPSMLYLIEGQKEVAFIDVDSLESCGIAIPSVTTPKLDLVEAVDGPSLSDNDAICNSEVGSEAPTKECNTSNENEKYLKSAPTSRDNEATEVFIQIVISDDVQKKLIDKKTPKIKVWQMVNQKMKENSYIISNEIKDGGNKCFQKWRNLEKSYQNHKQRSYKTGNGFMKAPAHYDILHCFMERTMPSTSKISPPSILHHPKNTLNPANKTSIILETLNRQHMESMKLQKEQ</sequence>
<dbReference type="Proteomes" id="UP000475862">
    <property type="component" value="Unassembled WGS sequence"/>
</dbReference>